<reference evidence="4" key="1">
    <citation type="submission" date="2009-12" db="EMBL/GenBank/DDBJ databases">
        <title>Sequence of Clostridiales genomosp. BVAB3 str. UPII9-5.</title>
        <authorList>
            <person name="Madupu R."/>
            <person name="Durkin A.S."/>
            <person name="Torralba M."/>
            <person name="Methe B."/>
            <person name="Sutton G.G."/>
            <person name="Strausberg R.L."/>
            <person name="Nelson K.E."/>
        </authorList>
    </citation>
    <scope>NUCLEOTIDE SEQUENCE [LARGE SCALE GENOMIC DNA]</scope>
    <source>
        <strain evidence="4">W1219</strain>
    </source>
</reference>
<comment type="similarity">
    <text evidence="1">Belongs to the acetyltransferase family. RimI subfamily.</text>
</comment>
<gene>
    <name evidence="3" type="primary">rimI</name>
    <name evidence="3" type="ORF">HMPREF9013_0003</name>
</gene>
<dbReference type="Pfam" id="PF00583">
    <property type="entry name" value="Acetyltransf_1"/>
    <property type="match status" value="1"/>
</dbReference>
<dbReference type="SUPFAM" id="SSF55729">
    <property type="entry name" value="Acyl-CoA N-acyltransferases (Nat)"/>
    <property type="match status" value="1"/>
</dbReference>
<keyword evidence="4" id="KW-1185">Reference proteome</keyword>
<comment type="function">
    <text evidence="1">Acetylates the N-terminal alanine of ribosomal protein bS18.</text>
</comment>
<feature type="domain" description="N-acetyltransferase" evidence="2">
    <location>
        <begin position="1"/>
        <end position="143"/>
    </location>
</feature>
<dbReference type="InterPro" id="IPR000182">
    <property type="entry name" value="GNAT_dom"/>
</dbReference>
<dbReference type="EC" id="2.3.1.266" evidence="1"/>
<dbReference type="AlphaFoldDB" id="D2MNM2"/>
<dbReference type="PANTHER" id="PTHR43617">
    <property type="entry name" value="L-AMINO ACID N-ACETYLTRANSFERASE"/>
    <property type="match status" value="1"/>
</dbReference>
<dbReference type="Proteomes" id="UP000005017">
    <property type="component" value="Unassembled WGS sequence"/>
</dbReference>
<protein>
    <recommendedName>
        <fullName evidence="1">[Ribosomal protein bS18]-alanine N-acetyltransferase</fullName>
        <ecNumber evidence="1">2.3.1.266</ecNumber>
    </recommendedName>
</protein>
<name>D2MNM2_9FIRM</name>
<dbReference type="PANTHER" id="PTHR43617:SF20">
    <property type="entry name" value="N-ALPHA-ACETYLTRANSFERASE RIMI"/>
    <property type="match status" value="1"/>
</dbReference>
<keyword evidence="3" id="KW-0808">Transferase</keyword>
<comment type="subcellular location">
    <subcellularLocation>
        <location evidence="1">Cytoplasm</location>
    </subcellularLocation>
</comment>
<dbReference type="InterPro" id="IPR006464">
    <property type="entry name" value="AcTrfase_RimI/Ard1"/>
</dbReference>
<sequence length="143" mass="17168">MIRQANVEDLSRIEAIDQRAFKYGSWSKENYQNELKNNPYSNLYVYEKNEILGFIDFWVTFEIGDITRIAVDPEYQGQGIAKELIRFSLEKMRKKSCECCQLEVRESNQTAIHLYKVCGFEKMNIRYRYYENQEDAWVMSRML</sequence>
<keyword evidence="3" id="KW-0012">Acyltransferase</keyword>
<dbReference type="InterPro" id="IPR050276">
    <property type="entry name" value="MshD_Acetyltransferase"/>
</dbReference>
<proteinExistence type="inferred from homology"/>
<dbReference type="PROSITE" id="PS51186">
    <property type="entry name" value="GNAT"/>
    <property type="match status" value="1"/>
</dbReference>
<dbReference type="Gene3D" id="3.40.630.30">
    <property type="match status" value="1"/>
</dbReference>
<comment type="caution">
    <text evidence="3">The sequence shown here is derived from an EMBL/GenBank/DDBJ whole genome shotgun (WGS) entry which is preliminary data.</text>
</comment>
<dbReference type="RefSeq" id="WP_006626993.1">
    <property type="nucleotide sequence ID" value="NZ_ADFR01000004.1"/>
</dbReference>
<evidence type="ECO:0000313" key="4">
    <source>
        <dbReference type="Proteomes" id="UP000005017"/>
    </source>
</evidence>
<dbReference type="InterPro" id="IPR016181">
    <property type="entry name" value="Acyl_CoA_acyltransferase"/>
</dbReference>
<evidence type="ECO:0000313" key="3">
    <source>
        <dbReference type="EMBL" id="EFC05813.1"/>
    </source>
</evidence>
<evidence type="ECO:0000259" key="2">
    <source>
        <dbReference type="PROSITE" id="PS51186"/>
    </source>
</evidence>
<organism evidence="3 4">
    <name type="scientific">Bulleidia extructa W1219</name>
    <dbReference type="NCBI Taxonomy" id="679192"/>
    <lineage>
        <taxon>Bacteria</taxon>
        <taxon>Bacillati</taxon>
        <taxon>Bacillota</taxon>
        <taxon>Erysipelotrichia</taxon>
        <taxon>Erysipelotrichales</taxon>
        <taxon>Erysipelotrichaceae</taxon>
        <taxon>Bulleidia</taxon>
    </lineage>
</organism>
<accession>D2MNM2</accession>
<dbReference type="STRING" id="679192.HMPREF9013_0003"/>
<dbReference type="CDD" id="cd04301">
    <property type="entry name" value="NAT_SF"/>
    <property type="match status" value="1"/>
</dbReference>
<dbReference type="EMBL" id="ADFR01000004">
    <property type="protein sequence ID" value="EFC05813.1"/>
    <property type="molecule type" value="Genomic_DNA"/>
</dbReference>
<dbReference type="NCBIfam" id="TIGR01575">
    <property type="entry name" value="rimI"/>
    <property type="match status" value="1"/>
</dbReference>
<dbReference type="GO" id="GO:0008999">
    <property type="term" value="F:protein-N-terminal-alanine acetyltransferase activity"/>
    <property type="evidence" value="ECO:0007669"/>
    <property type="project" value="UniProtKB-EC"/>
</dbReference>
<dbReference type="OrthoDB" id="9794566at2"/>
<comment type="catalytic activity">
    <reaction evidence="1">
        <text>N-terminal L-alanyl-[ribosomal protein bS18] + acetyl-CoA = N-terminal N(alpha)-acetyl-L-alanyl-[ribosomal protein bS18] + CoA + H(+)</text>
        <dbReference type="Rhea" id="RHEA:43756"/>
        <dbReference type="Rhea" id="RHEA-COMP:10676"/>
        <dbReference type="Rhea" id="RHEA-COMP:10677"/>
        <dbReference type="ChEBI" id="CHEBI:15378"/>
        <dbReference type="ChEBI" id="CHEBI:57287"/>
        <dbReference type="ChEBI" id="CHEBI:57288"/>
        <dbReference type="ChEBI" id="CHEBI:64718"/>
        <dbReference type="ChEBI" id="CHEBI:83683"/>
        <dbReference type="EC" id="2.3.1.266"/>
    </reaction>
</comment>
<dbReference type="eggNOG" id="COG0456">
    <property type="taxonomic scope" value="Bacteria"/>
</dbReference>
<evidence type="ECO:0000256" key="1">
    <source>
        <dbReference type="RuleBase" id="RU363094"/>
    </source>
</evidence>
<keyword evidence="1" id="KW-0963">Cytoplasm</keyword>
<dbReference type="GO" id="GO:0005737">
    <property type="term" value="C:cytoplasm"/>
    <property type="evidence" value="ECO:0007669"/>
    <property type="project" value="UniProtKB-SubCell"/>
</dbReference>